<accession>A0A9P7GTH9</accession>
<protein>
    <submittedName>
        <fullName evidence="1">Uncharacterized protein</fullName>
    </submittedName>
</protein>
<sequence>MNGSPSAQWVRSGQAIQPALAQFQAAQARYVSLESGPLCCNYRSWVAVNGLLGRSTDLISRPPSGNVNAPSTSQSTNPNNLSLLAWLLFSSCTSSCQLLNAATSITTRIKSSLLQSLFAVAFAPTRIVHRPSSYAPQVSSPEKTTIQTHTEDSALTTHGLDGDCFLIIHLYFGILSLY</sequence>
<organism evidence="1 2">
    <name type="scientific">Fusarium avenaceum</name>
    <dbReference type="NCBI Taxonomy" id="40199"/>
    <lineage>
        <taxon>Eukaryota</taxon>
        <taxon>Fungi</taxon>
        <taxon>Dikarya</taxon>
        <taxon>Ascomycota</taxon>
        <taxon>Pezizomycotina</taxon>
        <taxon>Sordariomycetes</taxon>
        <taxon>Hypocreomycetidae</taxon>
        <taxon>Hypocreales</taxon>
        <taxon>Nectriaceae</taxon>
        <taxon>Fusarium</taxon>
        <taxon>Fusarium tricinctum species complex</taxon>
    </lineage>
</organism>
<evidence type="ECO:0000313" key="2">
    <source>
        <dbReference type="Proteomes" id="UP000782241"/>
    </source>
</evidence>
<dbReference type="EMBL" id="JAGPUO010000026">
    <property type="protein sequence ID" value="KAG5655759.1"/>
    <property type="molecule type" value="Genomic_DNA"/>
</dbReference>
<dbReference type="AlphaFoldDB" id="A0A9P7GTH9"/>
<name>A0A9P7GTH9_9HYPO</name>
<evidence type="ECO:0000313" key="1">
    <source>
        <dbReference type="EMBL" id="KAG5655759.1"/>
    </source>
</evidence>
<comment type="caution">
    <text evidence="1">The sequence shown here is derived from an EMBL/GenBank/DDBJ whole genome shotgun (WGS) entry which is preliminary data.</text>
</comment>
<reference evidence="1" key="1">
    <citation type="submission" date="2021-04" db="EMBL/GenBank/DDBJ databases">
        <title>Draft genome of Fusarium avenaceum strain F156N33, isolated from an atmospheric sample in Virginia.</title>
        <authorList>
            <person name="Yang S."/>
            <person name="Vinatzer B.A."/>
            <person name="Coleman J."/>
        </authorList>
    </citation>
    <scope>NUCLEOTIDE SEQUENCE</scope>
    <source>
        <strain evidence="1">F156N33</strain>
    </source>
</reference>
<keyword evidence="2" id="KW-1185">Reference proteome</keyword>
<dbReference type="Proteomes" id="UP000782241">
    <property type="component" value="Unassembled WGS sequence"/>
</dbReference>
<gene>
    <name evidence="1" type="ORF">KAF25_008878</name>
</gene>
<proteinExistence type="predicted"/>